<evidence type="ECO:0000313" key="2">
    <source>
        <dbReference type="EMBL" id="KZT72711.1"/>
    </source>
</evidence>
<evidence type="ECO:0000313" key="3">
    <source>
        <dbReference type="Proteomes" id="UP000076727"/>
    </source>
</evidence>
<proteinExistence type="predicted"/>
<evidence type="ECO:0000256" key="1">
    <source>
        <dbReference type="SAM" id="MobiDB-lite"/>
    </source>
</evidence>
<feature type="compositionally biased region" description="Polar residues" evidence="1">
    <location>
        <begin position="54"/>
        <end position="82"/>
    </location>
</feature>
<keyword evidence="3" id="KW-1185">Reference proteome</keyword>
<gene>
    <name evidence="2" type="ORF">DAEQUDRAFT_596795</name>
</gene>
<accession>A0A165SZE3</accession>
<dbReference type="EMBL" id="KV429040">
    <property type="protein sequence ID" value="KZT72711.1"/>
    <property type="molecule type" value="Genomic_DNA"/>
</dbReference>
<dbReference type="Proteomes" id="UP000076727">
    <property type="component" value="Unassembled WGS sequence"/>
</dbReference>
<feature type="region of interest" description="Disordered" evidence="1">
    <location>
        <begin position="1"/>
        <end position="86"/>
    </location>
</feature>
<dbReference type="AlphaFoldDB" id="A0A165SZE3"/>
<organism evidence="2 3">
    <name type="scientific">Daedalea quercina L-15889</name>
    <dbReference type="NCBI Taxonomy" id="1314783"/>
    <lineage>
        <taxon>Eukaryota</taxon>
        <taxon>Fungi</taxon>
        <taxon>Dikarya</taxon>
        <taxon>Basidiomycota</taxon>
        <taxon>Agaricomycotina</taxon>
        <taxon>Agaricomycetes</taxon>
        <taxon>Polyporales</taxon>
        <taxon>Fomitopsis</taxon>
    </lineage>
</organism>
<feature type="compositionally biased region" description="Polar residues" evidence="1">
    <location>
        <begin position="11"/>
        <end position="24"/>
    </location>
</feature>
<name>A0A165SZE3_9APHY</name>
<protein>
    <submittedName>
        <fullName evidence="2">Uncharacterized protein</fullName>
    </submittedName>
</protein>
<sequence length="123" mass="13490">MDFSINGEQLPISSFFTQRSGARSQKNKRRADQGDKTESAPSKRSKNKGPLSDSAGTSIDASKESGNSRARSKPTKANTTAKQVDDVFRDQHEGIRASCHKGAVYLRSPKTPWSQIFFTADNP</sequence>
<reference evidence="2 3" key="1">
    <citation type="journal article" date="2016" name="Mol. Biol. Evol.">
        <title>Comparative Genomics of Early-Diverging Mushroom-Forming Fungi Provides Insights into the Origins of Lignocellulose Decay Capabilities.</title>
        <authorList>
            <person name="Nagy L.G."/>
            <person name="Riley R."/>
            <person name="Tritt A."/>
            <person name="Adam C."/>
            <person name="Daum C."/>
            <person name="Floudas D."/>
            <person name="Sun H."/>
            <person name="Yadav J.S."/>
            <person name="Pangilinan J."/>
            <person name="Larsson K.H."/>
            <person name="Matsuura K."/>
            <person name="Barry K."/>
            <person name="Labutti K."/>
            <person name="Kuo R."/>
            <person name="Ohm R.A."/>
            <person name="Bhattacharya S.S."/>
            <person name="Shirouzu T."/>
            <person name="Yoshinaga Y."/>
            <person name="Martin F.M."/>
            <person name="Grigoriev I.V."/>
            <person name="Hibbett D.S."/>
        </authorList>
    </citation>
    <scope>NUCLEOTIDE SEQUENCE [LARGE SCALE GENOMIC DNA]</scope>
    <source>
        <strain evidence="2 3">L-15889</strain>
    </source>
</reference>